<reference evidence="10" key="1">
    <citation type="submission" date="2025-08" db="UniProtKB">
        <authorList>
            <consortium name="RefSeq"/>
        </authorList>
    </citation>
    <scope>IDENTIFICATION</scope>
    <source>
        <tissue evidence="10">Whole Larva</tissue>
    </source>
</reference>
<evidence type="ECO:0000256" key="1">
    <source>
        <dbReference type="ARBA" id="ARBA00004604"/>
    </source>
</evidence>
<dbReference type="RefSeq" id="XP_017781496.1">
    <property type="nucleotide sequence ID" value="XM_017926007.1"/>
</dbReference>
<organism evidence="9 10">
    <name type="scientific">Nicrophorus vespilloides</name>
    <name type="common">Boreal carrion beetle</name>
    <dbReference type="NCBI Taxonomy" id="110193"/>
    <lineage>
        <taxon>Eukaryota</taxon>
        <taxon>Metazoa</taxon>
        <taxon>Ecdysozoa</taxon>
        <taxon>Arthropoda</taxon>
        <taxon>Hexapoda</taxon>
        <taxon>Insecta</taxon>
        <taxon>Pterygota</taxon>
        <taxon>Neoptera</taxon>
        <taxon>Endopterygota</taxon>
        <taxon>Coleoptera</taxon>
        <taxon>Polyphaga</taxon>
        <taxon>Staphyliniformia</taxon>
        <taxon>Silphidae</taxon>
        <taxon>Nicrophorinae</taxon>
        <taxon>Nicrophorus</taxon>
    </lineage>
</organism>
<evidence type="ECO:0000256" key="4">
    <source>
        <dbReference type="ARBA" id="ARBA00023159"/>
    </source>
</evidence>
<dbReference type="InterPro" id="IPR012584">
    <property type="entry name" value="NOL11_N"/>
</dbReference>
<dbReference type="GeneID" id="108566219"/>
<keyword evidence="5" id="KW-0804">Transcription</keyword>
<evidence type="ECO:0000313" key="9">
    <source>
        <dbReference type="Proteomes" id="UP000695000"/>
    </source>
</evidence>
<sequence>MAKLGIYYSLCPIVDHKSLLGVNEDSESENVIVTLGKNIAVRYKLSDQKQIKSWRTKDKFSSPVLFNKEDQLYCAVFNQTILRTWNCNDENLDKLKKIKFNLQIHTILECNGIQFIVFTNGNIKLLKEAVDSCKELKPANVINVGDNIQDILTLSVSKKIYIGLLIKNSKGTYFKWTIFQGSKQEDFQTIKLERDNLALRGYVMNTNANAEINLTTLWSDGKMWSHHLKEDSANNEPTFFTLLDCLSCKEDVTIISLNEDYIAMYGANSQEDGASLIIFNIQFQILQSKQTFKMFTSGSKLWCIENHLFLSVGQSLAVIPYHLQNEQIAALIGSHKVTVQDSDIKIIQDVAVVSWEEDEVNANNTTRVLKGFSDEVQDYISQGIPESSICEIILPKYMADNNISAIEKCLECFCDIPELYITKMLNYILKLDPSCFKETSEGDNKLPPNLAPIERCHLIDKLLMFKTSDSMLLPVLRTQLEYSNAVLLLRYICYLLSEDGHSLHKDNADAENKLIDWASTVLDANYLKILLSKDENVIELLTYLNSLVSAHLCSVDELQKLVPVLNKATTSGLNNIDSLYKNYSIEQFNIYM</sequence>
<evidence type="ECO:0000256" key="2">
    <source>
        <dbReference type="ARBA" id="ARBA00022552"/>
    </source>
</evidence>
<dbReference type="InterPro" id="IPR042859">
    <property type="entry name" value="NOL11"/>
</dbReference>
<evidence type="ECO:0000259" key="7">
    <source>
        <dbReference type="Pfam" id="PF08168"/>
    </source>
</evidence>
<evidence type="ECO:0000256" key="6">
    <source>
        <dbReference type="ARBA" id="ARBA00023242"/>
    </source>
</evidence>
<name>A0ABM1N3U6_NICVS</name>
<keyword evidence="2" id="KW-0698">rRNA processing</keyword>
<keyword evidence="4" id="KW-0010">Activator</keyword>
<evidence type="ECO:0000313" key="10">
    <source>
        <dbReference type="RefSeq" id="XP_017781496.1"/>
    </source>
</evidence>
<feature type="domain" description="Nucleolar protein 11 C-terminal" evidence="8">
    <location>
        <begin position="378"/>
        <end position="591"/>
    </location>
</feature>
<keyword evidence="9" id="KW-1185">Reference proteome</keyword>
<evidence type="ECO:0000256" key="5">
    <source>
        <dbReference type="ARBA" id="ARBA00023163"/>
    </source>
</evidence>
<evidence type="ECO:0000259" key="8">
    <source>
        <dbReference type="Pfam" id="PF20998"/>
    </source>
</evidence>
<evidence type="ECO:0000256" key="3">
    <source>
        <dbReference type="ARBA" id="ARBA00023015"/>
    </source>
</evidence>
<protein>
    <submittedName>
        <fullName evidence="10">Nucleolar protein 11</fullName>
    </submittedName>
</protein>
<proteinExistence type="predicted"/>
<dbReference type="PANTHER" id="PTHR15633">
    <property type="entry name" value="NUCLEOLAR PROTEIN 11"/>
    <property type="match status" value="1"/>
</dbReference>
<gene>
    <name evidence="10" type="primary">LOC108566219</name>
</gene>
<comment type="subcellular location">
    <subcellularLocation>
        <location evidence="1">Nucleus</location>
        <location evidence="1">Nucleolus</location>
    </subcellularLocation>
</comment>
<keyword evidence="6" id="KW-0539">Nucleus</keyword>
<dbReference type="Pfam" id="PF08168">
    <property type="entry name" value="NOL11_N"/>
    <property type="match status" value="1"/>
</dbReference>
<dbReference type="PANTHER" id="PTHR15633:SF2">
    <property type="entry name" value="NUCLEOLAR PROTEIN 11"/>
    <property type="match status" value="1"/>
</dbReference>
<accession>A0ABM1N3U6</accession>
<keyword evidence="3" id="KW-0805">Transcription regulation</keyword>
<dbReference type="Proteomes" id="UP000695000">
    <property type="component" value="Unplaced"/>
</dbReference>
<dbReference type="InterPro" id="IPR048897">
    <property type="entry name" value="Nol11_C"/>
</dbReference>
<feature type="domain" description="Nucleolar protein 11 N-terminal" evidence="7">
    <location>
        <begin position="1"/>
        <end position="321"/>
    </location>
</feature>
<dbReference type="Pfam" id="PF20998">
    <property type="entry name" value="Nol11_C"/>
    <property type="match status" value="1"/>
</dbReference>